<protein>
    <recommendedName>
        <fullName evidence="3">AB hydrolase-1 domain-containing protein</fullName>
    </recommendedName>
</protein>
<dbReference type="EMBL" id="JXNT01000005">
    <property type="protein sequence ID" value="ODM19348.1"/>
    <property type="molecule type" value="Genomic_DNA"/>
</dbReference>
<dbReference type="AlphaFoldDB" id="A0A1E3BEM4"/>
<dbReference type="OrthoDB" id="408373at2759"/>
<dbReference type="STRING" id="573508.A0A1E3BEM4"/>
<dbReference type="SUPFAM" id="SSF53474">
    <property type="entry name" value="alpha/beta-Hydrolases"/>
    <property type="match status" value="1"/>
</dbReference>
<evidence type="ECO:0000313" key="1">
    <source>
        <dbReference type="EMBL" id="ODM19348.1"/>
    </source>
</evidence>
<dbReference type="Proteomes" id="UP000094569">
    <property type="component" value="Unassembled WGS sequence"/>
</dbReference>
<evidence type="ECO:0000313" key="2">
    <source>
        <dbReference type="Proteomes" id="UP000094569"/>
    </source>
</evidence>
<evidence type="ECO:0008006" key="3">
    <source>
        <dbReference type="Google" id="ProtNLM"/>
    </source>
</evidence>
<keyword evidence="2" id="KW-1185">Reference proteome</keyword>
<name>A0A1E3BEM4_ASPCR</name>
<proteinExistence type="predicted"/>
<dbReference type="VEuPathDB" id="FungiDB:SI65_05966"/>
<dbReference type="InterPro" id="IPR029058">
    <property type="entry name" value="AB_hydrolase_fold"/>
</dbReference>
<gene>
    <name evidence="1" type="ORF">SI65_05966</name>
</gene>
<accession>A0A1E3BEM4</accession>
<organism evidence="1 2">
    <name type="scientific">Aspergillus cristatus</name>
    <name type="common">Chinese Fuzhuan brick tea-fermentation fungus</name>
    <name type="synonym">Eurotium cristatum</name>
    <dbReference type="NCBI Taxonomy" id="573508"/>
    <lineage>
        <taxon>Eukaryota</taxon>
        <taxon>Fungi</taxon>
        <taxon>Dikarya</taxon>
        <taxon>Ascomycota</taxon>
        <taxon>Pezizomycotina</taxon>
        <taxon>Eurotiomycetes</taxon>
        <taxon>Eurotiomycetidae</taxon>
        <taxon>Eurotiales</taxon>
        <taxon>Aspergillaceae</taxon>
        <taxon>Aspergillus</taxon>
        <taxon>Aspergillus subgen. Aspergillus</taxon>
    </lineage>
</organism>
<comment type="caution">
    <text evidence="1">The sequence shown here is derived from an EMBL/GenBank/DDBJ whole genome shotgun (WGS) entry which is preliminary data.</text>
</comment>
<dbReference type="Gene3D" id="3.40.50.1820">
    <property type="entry name" value="alpha/beta hydrolase"/>
    <property type="match status" value="1"/>
</dbReference>
<reference evidence="1 2" key="1">
    <citation type="journal article" date="2016" name="BMC Genomics">
        <title>Comparative genomic and transcriptomic analyses of the Fuzhuan brick tea-fermentation fungus Aspergillus cristatus.</title>
        <authorList>
            <person name="Ge Y."/>
            <person name="Wang Y."/>
            <person name="Liu Y."/>
            <person name="Tan Y."/>
            <person name="Ren X."/>
            <person name="Zhang X."/>
            <person name="Hyde K.D."/>
            <person name="Liu Y."/>
            <person name="Liu Z."/>
        </authorList>
    </citation>
    <scope>NUCLEOTIDE SEQUENCE [LARGE SCALE GENOMIC DNA]</scope>
    <source>
        <strain evidence="1 2">GZAAS20.1005</strain>
    </source>
</reference>
<sequence length="271" mass="29310">MPPAQDKLIGASGSLLVLIPVSNGTTLFYESLAPYLAPHFRVLLYDRRGYHRSRTDNRPSKEELYITHASDVAALIRHVSSSPAECDTEPAFVFTSFASSGVATELLLNHPHLVHAIVLHEPALTPLIPGALGVKIRQKGTDIVSKGQSEDLRGANAIINSLLYTDAELQLFKACPVFAQVPAVFKLADMVYYLVTEIPATRDYLPDLTRLKGEVGREETGVLARMPGEVLAGVLGVAVGLAPGGHVGYVTDAREFAEYLRRVLVGGEARL</sequence>